<dbReference type="Gramene" id="TKW31556">
    <property type="protein sequence ID" value="TKW31556"/>
    <property type="gene ID" value="SEVIR_2G113300v2"/>
</dbReference>
<name>A0A4V6DAZ3_SETVI</name>
<dbReference type="AlphaFoldDB" id="A0A4V6DAZ3"/>
<evidence type="ECO:0000313" key="1">
    <source>
        <dbReference type="EMBL" id="TKW31556.1"/>
    </source>
</evidence>
<sequence length="83" mass="8901">MAAVATAAHLAPPLLLTTGGAWNHVKKSKFLRYVDGKPFSTGWGLHSILKITEASSEGPVLMLALVPSQKVTSTKPQDERSFI</sequence>
<organism evidence="1 2">
    <name type="scientific">Setaria viridis</name>
    <name type="common">Green bristlegrass</name>
    <name type="synonym">Setaria italica subsp. viridis</name>
    <dbReference type="NCBI Taxonomy" id="4556"/>
    <lineage>
        <taxon>Eukaryota</taxon>
        <taxon>Viridiplantae</taxon>
        <taxon>Streptophyta</taxon>
        <taxon>Embryophyta</taxon>
        <taxon>Tracheophyta</taxon>
        <taxon>Spermatophyta</taxon>
        <taxon>Magnoliopsida</taxon>
        <taxon>Liliopsida</taxon>
        <taxon>Poales</taxon>
        <taxon>Poaceae</taxon>
        <taxon>PACMAD clade</taxon>
        <taxon>Panicoideae</taxon>
        <taxon>Panicodae</taxon>
        <taxon>Paniceae</taxon>
        <taxon>Cenchrinae</taxon>
        <taxon>Setaria</taxon>
    </lineage>
</organism>
<evidence type="ECO:0000313" key="2">
    <source>
        <dbReference type="Proteomes" id="UP000298652"/>
    </source>
</evidence>
<gene>
    <name evidence="1" type="ORF">SEVIR_2G113300v2</name>
</gene>
<dbReference type="EMBL" id="CM016553">
    <property type="protein sequence ID" value="TKW31556.1"/>
    <property type="molecule type" value="Genomic_DNA"/>
</dbReference>
<accession>A0A4V6DAZ3</accession>
<dbReference type="Proteomes" id="UP000298652">
    <property type="component" value="Chromosome 2"/>
</dbReference>
<reference evidence="1" key="1">
    <citation type="submission" date="2019-03" db="EMBL/GenBank/DDBJ databases">
        <title>WGS assembly of Setaria viridis.</title>
        <authorList>
            <person name="Huang P."/>
            <person name="Jenkins J."/>
            <person name="Grimwood J."/>
            <person name="Barry K."/>
            <person name="Healey A."/>
            <person name="Mamidi S."/>
            <person name="Sreedasyam A."/>
            <person name="Shu S."/>
            <person name="Feldman M."/>
            <person name="Wu J."/>
            <person name="Yu Y."/>
            <person name="Chen C."/>
            <person name="Johnson J."/>
            <person name="Rokhsar D."/>
            <person name="Baxter I."/>
            <person name="Schmutz J."/>
            <person name="Brutnell T."/>
            <person name="Kellogg E."/>
        </authorList>
    </citation>
    <scope>NUCLEOTIDE SEQUENCE [LARGE SCALE GENOMIC DNA]</scope>
</reference>
<keyword evidence="2" id="KW-1185">Reference proteome</keyword>
<proteinExistence type="predicted"/>
<protein>
    <submittedName>
        <fullName evidence="1">Uncharacterized protein</fullName>
    </submittedName>
</protein>